<dbReference type="Gene3D" id="3.30.360.10">
    <property type="entry name" value="Dihydrodipicolinate Reductase, domain 2"/>
    <property type="match status" value="1"/>
</dbReference>
<dbReference type="RefSeq" id="WP_274456924.1">
    <property type="nucleotide sequence ID" value="NZ_CP067097.1"/>
</dbReference>
<feature type="domain" description="Aspartate dehydrogenase" evidence="7">
    <location>
        <begin position="161"/>
        <end position="246"/>
    </location>
</feature>
<evidence type="ECO:0000256" key="4">
    <source>
        <dbReference type="ARBA" id="ARBA00023002"/>
    </source>
</evidence>
<evidence type="ECO:0000313" key="9">
    <source>
        <dbReference type="EMBL" id="MDQ0191427.1"/>
    </source>
</evidence>
<dbReference type="HAMAP" id="MF_01265">
    <property type="entry name" value="NadX"/>
    <property type="match status" value="1"/>
</dbReference>
<evidence type="ECO:0000256" key="5">
    <source>
        <dbReference type="ARBA" id="ARBA00023027"/>
    </source>
</evidence>
<feature type="active site" evidence="6">
    <location>
        <position position="213"/>
    </location>
</feature>
<dbReference type="InterPro" id="IPR011182">
    <property type="entry name" value="L-Asp_DH"/>
</dbReference>
<protein>
    <recommendedName>
        <fullName evidence="6">L-aspartate dehydrogenase</fullName>
        <ecNumber evidence="6">1.4.1.21</ecNumber>
    </recommendedName>
</protein>
<dbReference type="NCBIfam" id="NF009828">
    <property type="entry name" value="PRK13303.1-3"/>
    <property type="match status" value="1"/>
</dbReference>
<dbReference type="EC" id="1.4.1.21" evidence="6"/>
<dbReference type="PANTHER" id="PTHR31873:SF6">
    <property type="entry name" value="ASPARTATE DEHYDROGENASE DOMAIN-CONTAINING PROTEIN"/>
    <property type="match status" value="1"/>
</dbReference>
<evidence type="ECO:0000259" key="7">
    <source>
        <dbReference type="Pfam" id="PF01958"/>
    </source>
</evidence>
<reference evidence="9 10" key="1">
    <citation type="submission" date="2023-07" db="EMBL/GenBank/DDBJ databases">
        <title>Genomic Encyclopedia of Type Strains, Phase IV (KMG-IV): sequencing the most valuable type-strain genomes for metagenomic binning, comparative biology and taxonomic classification.</title>
        <authorList>
            <person name="Goeker M."/>
        </authorList>
    </citation>
    <scope>NUCLEOTIDE SEQUENCE [LARGE SCALE GENOMIC DNA]</scope>
    <source>
        <strain evidence="9 10">DSM 4006</strain>
    </source>
</reference>
<keyword evidence="3 6" id="KW-0521">NADP</keyword>
<dbReference type="InterPro" id="IPR020626">
    <property type="entry name" value="Asp_DH_prok"/>
</dbReference>
<comment type="miscellaneous">
    <text evidence="6">The iminoaspartate product is unstable in aqueous solution and can decompose to oxaloacetate and ammonia.</text>
</comment>
<evidence type="ECO:0000313" key="10">
    <source>
        <dbReference type="Proteomes" id="UP001232973"/>
    </source>
</evidence>
<dbReference type="NCBIfam" id="NF009829">
    <property type="entry name" value="PRK13303.1-4"/>
    <property type="match status" value="1"/>
</dbReference>
<feature type="domain" description="Aspartate/homoserine dehydrogenase NAD-binding" evidence="8">
    <location>
        <begin position="7"/>
        <end position="114"/>
    </location>
</feature>
<comment type="pathway">
    <text evidence="6">Cofactor biosynthesis; NAD(+) biosynthesis; iminoaspartate from L-aspartate (dehydrogenase route): step 1/1.</text>
</comment>
<feature type="binding site" evidence="6">
    <location>
        <position position="183"/>
    </location>
    <ligand>
        <name>NAD(+)</name>
        <dbReference type="ChEBI" id="CHEBI:57540"/>
    </ligand>
</feature>
<evidence type="ECO:0000256" key="3">
    <source>
        <dbReference type="ARBA" id="ARBA00022857"/>
    </source>
</evidence>
<gene>
    <name evidence="6" type="primary">nadX</name>
    <name evidence="9" type="ORF">J2S03_003298</name>
</gene>
<dbReference type="SUPFAM" id="SSF55347">
    <property type="entry name" value="Glyceraldehyde-3-phosphate dehydrogenase-like, C-terminal domain"/>
    <property type="match status" value="1"/>
</dbReference>
<dbReference type="EMBL" id="JAUSTP010000042">
    <property type="protein sequence ID" value="MDQ0191427.1"/>
    <property type="molecule type" value="Genomic_DNA"/>
</dbReference>
<dbReference type="InterPro" id="IPR036291">
    <property type="entry name" value="NAD(P)-bd_dom_sf"/>
</dbReference>
<comment type="similarity">
    <text evidence="1 6">Belongs to the L-aspartate dehydrogenase family.</text>
</comment>
<organism evidence="9 10">
    <name type="scientific">Alicyclobacillus cycloheptanicus</name>
    <dbReference type="NCBI Taxonomy" id="1457"/>
    <lineage>
        <taxon>Bacteria</taxon>
        <taxon>Bacillati</taxon>
        <taxon>Bacillota</taxon>
        <taxon>Bacilli</taxon>
        <taxon>Bacillales</taxon>
        <taxon>Alicyclobacillaceae</taxon>
        <taxon>Alicyclobacillus</taxon>
    </lineage>
</organism>
<dbReference type="InterPro" id="IPR005106">
    <property type="entry name" value="Asp/hSer_DH_NAD-bd"/>
</dbReference>
<dbReference type="PIRSF" id="PIRSF005227">
    <property type="entry name" value="Asp_dh_NAD_syn"/>
    <property type="match status" value="1"/>
</dbReference>
<keyword evidence="5 6" id="KW-0520">NAD</keyword>
<dbReference type="SUPFAM" id="SSF51735">
    <property type="entry name" value="NAD(P)-binding Rossmann-fold domains"/>
    <property type="match status" value="1"/>
</dbReference>
<proteinExistence type="inferred from homology"/>
<dbReference type="PANTHER" id="PTHR31873">
    <property type="entry name" value="L-ASPARTATE DEHYDROGENASE-RELATED"/>
    <property type="match status" value="1"/>
</dbReference>
<keyword evidence="4 6" id="KW-0560">Oxidoreductase</keyword>
<dbReference type="Proteomes" id="UP001232973">
    <property type="component" value="Unassembled WGS sequence"/>
</dbReference>
<dbReference type="InterPro" id="IPR002811">
    <property type="entry name" value="Asp_DH"/>
</dbReference>
<comment type="function">
    <text evidence="6">Specifically catalyzes the NAD or NADP-dependent dehydrogenation of L-aspartate to iminoaspartate.</text>
</comment>
<dbReference type="Gene3D" id="3.40.50.720">
    <property type="entry name" value="NAD(P)-binding Rossmann-like Domain"/>
    <property type="match status" value="1"/>
</dbReference>
<evidence type="ECO:0000259" key="8">
    <source>
        <dbReference type="Pfam" id="PF03447"/>
    </source>
</evidence>
<keyword evidence="10" id="KW-1185">Reference proteome</keyword>
<dbReference type="Pfam" id="PF01958">
    <property type="entry name" value="Asp_DH_C"/>
    <property type="match status" value="1"/>
</dbReference>
<comment type="catalytic activity">
    <reaction evidence="6">
        <text>L-aspartate + NAD(+) + H2O = oxaloacetate + NH4(+) + NADH + H(+)</text>
        <dbReference type="Rhea" id="RHEA:11788"/>
        <dbReference type="ChEBI" id="CHEBI:15377"/>
        <dbReference type="ChEBI" id="CHEBI:15378"/>
        <dbReference type="ChEBI" id="CHEBI:16452"/>
        <dbReference type="ChEBI" id="CHEBI:28938"/>
        <dbReference type="ChEBI" id="CHEBI:29991"/>
        <dbReference type="ChEBI" id="CHEBI:57540"/>
        <dbReference type="ChEBI" id="CHEBI:57945"/>
        <dbReference type="EC" id="1.4.1.21"/>
    </reaction>
</comment>
<dbReference type="GO" id="GO:0033735">
    <property type="term" value="F:aspartate dehydrogenase [NAD(P)+] activity"/>
    <property type="evidence" value="ECO:0007669"/>
    <property type="project" value="UniProtKB-EC"/>
</dbReference>
<keyword evidence="2 6" id="KW-0662">Pyridine nucleotide biosynthesis</keyword>
<comment type="catalytic activity">
    <reaction evidence="6">
        <text>L-aspartate + NADP(+) + H2O = oxaloacetate + NH4(+) + NADPH + H(+)</text>
        <dbReference type="Rhea" id="RHEA:11784"/>
        <dbReference type="ChEBI" id="CHEBI:15377"/>
        <dbReference type="ChEBI" id="CHEBI:15378"/>
        <dbReference type="ChEBI" id="CHEBI:16452"/>
        <dbReference type="ChEBI" id="CHEBI:28938"/>
        <dbReference type="ChEBI" id="CHEBI:29991"/>
        <dbReference type="ChEBI" id="CHEBI:57783"/>
        <dbReference type="ChEBI" id="CHEBI:58349"/>
        <dbReference type="EC" id="1.4.1.21"/>
    </reaction>
</comment>
<comment type="caution">
    <text evidence="9">The sequence shown here is derived from an EMBL/GenBank/DDBJ whole genome shotgun (WGS) entry which is preliminary data.</text>
</comment>
<evidence type="ECO:0000256" key="6">
    <source>
        <dbReference type="HAMAP-Rule" id="MF_01265"/>
    </source>
</evidence>
<evidence type="ECO:0000256" key="2">
    <source>
        <dbReference type="ARBA" id="ARBA00022642"/>
    </source>
</evidence>
<sequence>MRIGFIGYGAIGRDVIERIGREPSGDWVVTGVLTRSDRMIPGIPSTSRLSEFLEYEMDLVIEAAGQDAVRAYAVPILDAGCSLVITSVGALCDDGLARDIEAAAAASGVRVFFPSCALAGLDRIAAAREGRLDRVSLTTRKPPAAWYGTGVEHRYDLDRLTAPVRVFQGSAREAAQRYPQSVNVAAAVGLAGVGLDQTSVEIWVDPACQHNVHQVEVEGEFGRFSFEVNNFPSENPKTGVIVAMSIMKLLKNLTAPFVMGI</sequence>
<name>A0ABT9XM91_9BACL</name>
<evidence type="ECO:0000256" key="1">
    <source>
        <dbReference type="ARBA" id="ARBA00008331"/>
    </source>
</evidence>
<dbReference type="Pfam" id="PF03447">
    <property type="entry name" value="NAD_binding_3"/>
    <property type="match status" value="1"/>
</dbReference>
<feature type="binding site" evidence="6">
    <location>
        <position position="117"/>
    </location>
    <ligand>
        <name>NAD(+)</name>
        <dbReference type="ChEBI" id="CHEBI:57540"/>
    </ligand>
</feature>
<accession>A0ABT9XM91</accession>